<proteinExistence type="predicted"/>
<dbReference type="EMBL" id="GGEC01077204">
    <property type="protein sequence ID" value="MBX57688.1"/>
    <property type="molecule type" value="Transcribed_RNA"/>
</dbReference>
<sequence>MFWFHNERQVQGINWPQIIIHTLIFSTVQLLSSLPM</sequence>
<organism evidence="1">
    <name type="scientific">Rhizophora mucronata</name>
    <name type="common">Asiatic mangrove</name>
    <dbReference type="NCBI Taxonomy" id="61149"/>
    <lineage>
        <taxon>Eukaryota</taxon>
        <taxon>Viridiplantae</taxon>
        <taxon>Streptophyta</taxon>
        <taxon>Embryophyta</taxon>
        <taxon>Tracheophyta</taxon>
        <taxon>Spermatophyta</taxon>
        <taxon>Magnoliopsida</taxon>
        <taxon>eudicotyledons</taxon>
        <taxon>Gunneridae</taxon>
        <taxon>Pentapetalae</taxon>
        <taxon>rosids</taxon>
        <taxon>fabids</taxon>
        <taxon>Malpighiales</taxon>
        <taxon>Rhizophoraceae</taxon>
        <taxon>Rhizophora</taxon>
    </lineage>
</organism>
<name>A0A2P2PSH1_RHIMU</name>
<dbReference type="AlphaFoldDB" id="A0A2P2PSH1"/>
<evidence type="ECO:0000313" key="1">
    <source>
        <dbReference type="EMBL" id="MBX57688.1"/>
    </source>
</evidence>
<accession>A0A2P2PSH1</accession>
<protein>
    <submittedName>
        <fullName evidence="1">Uncharacterized protein</fullName>
    </submittedName>
</protein>
<reference evidence="1" key="1">
    <citation type="submission" date="2018-02" db="EMBL/GenBank/DDBJ databases">
        <title>Rhizophora mucronata_Transcriptome.</title>
        <authorList>
            <person name="Meera S.P."/>
            <person name="Sreeshan A."/>
            <person name="Augustine A."/>
        </authorList>
    </citation>
    <scope>NUCLEOTIDE SEQUENCE</scope>
    <source>
        <tissue evidence="1">Leaf</tissue>
    </source>
</reference>